<dbReference type="Proteomes" id="UP000049983">
    <property type="component" value="Unassembled WGS sequence"/>
</dbReference>
<name>A0A0M6Z6R1_9HYPH</name>
<dbReference type="SUPFAM" id="SSF49899">
    <property type="entry name" value="Concanavalin A-like lectins/glucanases"/>
    <property type="match status" value="1"/>
</dbReference>
<protein>
    <recommendedName>
        <fullName evidence="3">LamG domain-containing protein</fullName>
    </recommendedName>
</protein>
<dbReference type="Pfam" id="PF13385">
    <property type="entry name" value="Laminin_G_3"/>
    <property type="match status" value="1"/>
</dbReference>
<organism evidence="1 2">
    <name type="scientific">Roseibium album</name>
    <dbReference type="NCBI Taxonomy" id="311410"/>
    <lineage>
        <taxon>Bacteria</taxon>
        <taxon>Pseudomonadati</taxon>
        <taxon>Pseudomonadota</taxon>
        <taxon>Alphaproteobacteria</taxon>
        <taxon>Hyphomicrobiales</taxon>
        <taxon>Stappiaceae</taxon>
        <taxon>Roseibium</taxon>
    </lineage>
</organism>
<dbReference type="GeneID" id="97668512"/>
<sequence length="244" mass="26349">MSRTALVAVVATACCAVLIAVWLIPGQKSAHVTAPIEGAYVQLGFEGTVDTIGEIDLHPQSVDGKAVFSAGKTGQAYFAQGDGRYVEIKTPDMISLSERVDISFDIKAEDWTNPYEKSAPVKTVAVVSGKSGDRIRHVIFNLSNGEEPVLSVAMEDVTGSKARLASGPGAMTLNWHQVRLVIDRTSEKTQLYLDGALVTETGIVPAVVSHGMDRVKIGTWYRRNQAFRGLLDNFVIRDAMRDGA</sequence>
<dbReference type="Gene3D" id="2.60.120.200">
    <property type="match status" value="1"/>
</dbReference>
<dbReference type="RefSeq" id="WP_055114884.1">
    <property type="nucleotide sequence ID" value="NZ_CXWA01000002.1"/>
</dbReference>
<dbReference type="InterPro" id="IPR013320">
    <property type="entry name" value="ConA-like_dom_sf"/>
</dbReference>
<keyword evidence="2" id="KW-1185">Reference proteome</keyword>
<evidence type="ECO:0000313" key="1">
    <source>
        <dbReference type="EMBL" id="CTQ66382.1"/>
    </source>
</evidence>
<gene>
    <name evidence="1" type="ORF">LA5096_01080</name>
</gene>
<evidence type="ECO:0008006" key="3">
    <source>
        <dbReference type="Google" id="ProtNLM"/>
    </source>
</evidence>
<dbReference type="AlphaFoldDB" id="A0A0M6Z6R1"/>
<proteinExistence type="predicted"/>
<evidence type="ECO:0000313" key="2">
    <source>
        <dbReference type="Proteomes" id="UP000049983"/>
    </source>
</evidence>
<accession>A0A0M6Z6R1</accession>
<reference evidence="2" key="1">
    <citation type="submission" date="2015-07" db="EMBL/GenBank/DDBJ databases">
        <authorList>
            <person name="Rodrigo-Torres Lidia"/>
            <person name="Arahal R.David."/>
        </authorList>
    </citation>
    <scope>NUCLEOTIDE SEQUENCE [LARGE SCALE GENOMIC DNA]</scope>
    <source>
        <strain evidence="2">CECT 5096</strain>
    </source>
</reference>
<dbReference type="EMBL" id="CXWC01000002">
    <property type="protein sequence ID" value="CTQ66382.1"/>
    <property type="molecule type" value="Genomic_DNA"/>
</dbReference>